<gene>
    <name evidence="1" type="ORF">GQ26_0042010</name>
</gene>
<protein>
    <submittedName>
        <fullName evidence="1">Uncharacterized protein</fullName>
    </submittedName>
</protein>
<organism evidence="1">
    <name type="scientific">Talaromyces marneffei PM1</name>
    <dbReference type="NCBI Taxonomy" id="1077442"/>
    <lineage>
        <taxon>Eukaryota</taxon>
        <taxon>Fungi</taxon>
        <taxon>Dikarya</taxon>
        <taxon>Ascomycota</taxon>
        <taxon>Pezizomycotina</taxon>
        <taxon>Eurotiomycetes</taxon>
        <taxon>Eurotiomycetidae</taxon>
        <taxon>Eurotiales</taxon>
        <taxon>Trichocomaceae</taxon>
        <taxon>Talaromyces</taxon>
        <taxon>Talaromyces sect. Talaromyces</taxon>
    </lineage>
</organism>
<dbReference type="HOGENOM" id="CLU_1391055_0_0_1"/>
<dbReference type="EMBL" id="JPOX01000004">
    <property type="protein sequence ID" value="KFX51812.1"/>
    <property type="molecule type" value="Genomic_DNA"/>
</dbReference>
<dbReference type="AlphaFoldDB" id="A0A093VGZ0"/>
<proteinExistence type="predicted"/>
<sequence>MKQAWLYLTSLLRSGGKAPNSSSEGRVCTECYPRKKAELSVPPTEYLCPEDFLFLGHLVKVLATQSGLAHGLAGPIVNPGRRSLPARCIEHGKRVSYLRRVGVTDRSCTIDHTDGMGLQGIIGANGDDIHTSNPVHTEALDFCQVSRMAKSINILVLPVIPSEAQAFGMNDELEVHPRAVFAVGEIANPQNGLKQC</sequence>
<reference key="1">
    <citation type="journal article" date="2014" name="PLoS Genet.">
        <title>Signature Gene Expression Reveals Novel Clues to the Molecular Mechanisms of Dimorphic Transition in Penicillium marneffei.</title>
        <authorList>
            <person name="Yang E."/>
            <person name="Wang G."/>
            <person name="Cai J."/>
            <person name="Woo P.C."/>
            <person name="Lau S.K."/>
            <person name="Yuen K.-Y."/>
            <person name="Chow W.-N."/>
            <person name="Lin X."/>
        </authorList>
    </citation>
    <scope>NUCLEOTIDE SEQUENCE [LARGE SCALE GENOMIC DNA]</scope>
    <source>
        <strain>PM1</strain>
    </source>
</reference>
<evidence type="ECO:0000313" key="1">
    <source>
        <dbReference type="EMBL" id="KFX51812.1"/>
    </source>
</evidence>
<name>A0A093VGZ0_TALMA</name>
<reference evidence="1" key="2">
    <citation type="journal article" date="2014" name="PLoS Genet.">
        <title>Signature gene expression reveals novel clues to the molecular mechanisms of dimorphic transition in Penicillium marneffei.</title>
        <authorList>
            <person name="Yang E."/>
            <person name="Wang G."/>
            <person name="Cai J."/>
            <person name="Woo P.C."/>
            <person name="Lau S.K."/>
            <person name="Yuen K.-Y."/>
            <person name="Chow W.-N."/>
            <person name="Lin X."/>
        </authorList>
    </citation>
    <scope>NUCLEOTIDE SEQUENCE</scope>
    <source>
        <strain evidence="1">PM1</strain>
    </source>
</reference>
<accession>A0A093VGZ0</accession>
<comment type="caution">
    <text evidence="1">The sequence shown here is derived from an EMBL/GenBank/DDBJ whole genome shotgun (WGS) entry which is preliminary data.</text>
</comment>